<sequence>MTAAISNIDHHLNLQVHTNFNVFPPTLNLFSLPPPFINVQLQVFPQEGPFKSTRAHALGFVTDLHGPIGQTMPTAPILTTRRTLISFIAELAVGLLLLRQGKDLIPIHPTNHTGLLSRQHASTESPTISGVDHDSASTRTALGPTTPEAGRFPINIRARRAGPRGLNLHVHWGDQNPPAESPPAAAAAVAAAPPPPAARQSRIIYIASQASVPMIMTNPPYAAAPMYDLG</sequence>
<gene>
    <name evidence="2" type="ORF">PG991_008538</name>
</gene>
<proteinExistence type="predicted"/>
<dbReference type="EMBL" id="JAQQWI010000012">
    <property type="protein sequence ID" value="KAK8015650.1"/>
    <property type="molecule type" value="Genomic_DNA"/>
</dbReference>
<feature type="region of interest" description="Disordered" evidence="1">
    <location>
        <begin position="116"/>
        <end position="150"/>
    </location>
</feature>
<organism evidence="2 3">
    <name type="scientific">Apiospora marii</name>
    <dbReference type="NCBI Taxonomy" id="335849"/>
    <lineage>
        <taxon>Eukaryota</taxon>
        <taxon>Fungi</taxon>
        <taxon>Dikarya</taxon>
        <taxon>Ascomycota</taxon>
        <taxon>Pezizomycotina</taxon>
        <taxon>Sordariomycetes</taxon>
        <taxon>Xylariomycetidae</taxon>
        <taxon>Amphisphaeriales</taxon>
        <taxon>Apiosporaceae</taxon>
        <taxon>Apiospora</taxon>
    </lineage>
</organism>
<accession>A0ABR1RMC3</accession>
<feature type="compositionally biased region" description="Polar residues" evidence="1">
    <location>
        <begin position="116"/>
        <end position="128"/>
    </location>
</feature>
<protein>
    <submittedName>
        <fullName evidence="2">Uncharacterized protein</fullName>
    </submittedName>
</protein>
<name>A0ABR1RMC3_9PEZI</name>
<evidence type="ECO:0000256" key="1">
    <source>
        <dbReference type="SAM" id="MobiDB-lite"/>
    </source>
</evidence>
<keyword evidence="3" id="KW-1185">Reference proteome</keyword>
<dbReference type="Proteomes" id="UP001396898">
    <property type="component" value="Unassembled WGS sequence"/>
</dbReference>
<evidence type="ECO:0000313" key="2">
    <source>
        <dbReference type="EMBL" id="KAK8015650.1"/>
    </source>
</evidence>
<reference evidence="2 3" key="1">
    <citation type="submission" date="2023-01" db="EMBL/GenBank/DDBJ databases">
        <title>Analysis of 21 Apiospora genomes using comparative genomics revels a genus with tremendous synthesis potential of carbohydrate active enzymes and secondary metabolites.</title>
        <authorList>
            <person name="Sorensen T."/>
        </authorList>
    </citation>
    <scope>NUCLEOTIDE SEQUENCE [LARGE SCALE GENOMIC DNA]</scope>
    <source>
        <strain evidence="2 3">CBS 20057</strain>
    </source>
</reference>
<evidence type="ECO:0000313" key="3">
    <source>
        <dbReference type="Proteomes" id="UP001396898"/>
    </source>
</evidence>
<comment type="caution">
    <text evidence="2">The sequence shown here is derived from an EMBL/GenBank/DDBJ whole genome shotgun (WGS) entry which is preliminary data.</text>
</comment>